<dbReference type="GO" id="GO:0005230">
    <property type="term" value="F:extracellular ligand-gated monoatomic ion channel activity"/>
    <property type="evidence" value="ECO:0007669"/>
    <property type="project" value="InterPro"/>
</dbReference>
<proteinExistence type="predicted"/>
<dbReference type="InterPro" id="IPR036734">
    <property type="entry name" value="Neur_chan_lig-bd_sf"/>
</dbReference>
<dbReference type="InterPro" id="IPR036719">
    <property type="entry name" value="Neuro-gated_channel_TM_sf"/>
</dbReference>
<comment type="caution">
    <text evidence="3">The sequence shown here is derived from an EMBL/GenBank/DDBJ whole genome shotgun (WGS) entry which is preliminary data.</text>
</comment>
<feature type="transmembrane region" description="Helical" evidence="2">
    <location>
        <begin position="123"/>
        <end position="152"/>
    </location>
</feature>
<evidence type="ECO:0000313" key="3">
    <source>
        <dbReference type="EMBL" id="CAH1803430.1"/>
    </source>
</evidence>
<comment type="subcellular location">
    <subcellularLocation>
        <location evidence="1">Membrane</location>
        <topology evidence="1">Multi-pass membrane protein</topology>
    </subcellularLocation>
</comment>
<gene>
    <name evidence="3" type="ORF">OFUS_LOCUS27024</name>
</gene>
<evidence type="ECO:0000256" key="2">
    <source>
        <dbReference type="SAM" id="Phobius"/>
    </source>
</evidence>
<dbReference type="Gene3D" id="2.70.170.10">
    <property type="entry name" value="Neurotransmitter-gated ion-channel ligand-binding domain"/>
    <property type="match status" value="1"/>
</dbReference>
<feature type="transmembrane region" description="Helical" evidence="2">
    <location>
        <begin position="90"/>
        <end position="111"/>
    </location>
</feature>
<dbReference type="EMBL" id="CAIIXF020000813">
    <property type="protein sequence ID" value="CAH1803430.1"/>
    <property type="molecule type" value="Genomic_DNA"/>
</dbReference>
<name>A0A8S4QAN6_OWEFU</name>
<dbReference type="Proteomes" id="UP000749559">
    <property type="component" value="Unassembled WGS sequence"/>
</dbReference>
<keyword evidence="2" id="KW-0472">Membrane</keyword>
<feature type="non-terminal residue" evidence="3">
    <location>
        <position position="261"/>
    </location>
</feature>
<dbReference type="GO" id="GO:0016020">
    <property type="term" value="C:membrane"/>
    <property type="evidence" value="ECO:0007669"/>
    <property type="project" value="UniProtKB-SubCell"/>
</dbReference>
<evidence type="ECO:0000313" key="4">
    <source>
        <dbReference type="Proteomes" id="UP000749559"/>
    </source>
</evidence>
<dbReference type="InterPro" id="IPR038050">
    <property type="entry name" value="Neuro_actylchol_rec"/>
</dbReference>
<accession>A0A8S4QAN6</accession>
<evidence type="ECO:0000256" key="1">
    <source>
        <dbReference type="ARBA" id="ARBA00004141"/>
    </source>
</evidence>
<reference evidence="3" key="1">
    <citation type="submission" date="2022-03" db="EMBL/GenBank/DDBJ databases">
        <authorList>
            <person name="Martin C."/>
        </authorList>
    </citation>
    <scope>NUCLEOTIDE SEQUENCE</scope>
</reference>
<dbReference type="SUPFAM" id="SSF90112">
    <property type="entry name" value="Neurotransmitter-gated ion-channel transmembrane pore"/>
    <property type="match status" value="1"/>
</dbReference>
<feature type="transmembrane region" description="Helical" evidence="2">
    <location>
        <begin position="60"/>
        <end position="83"/>
    </location>
</feature>
<keyword evidence="2" id="KW-0812">Transmembrane</keyword>
<dbReference type="AlphaFoldDB" id="A0A8S4QAN6"/>
<protein>
    <submittedName>
        <fullName evidence="3">Uncharacterized protein</fullName>
    </submittedName>
</protein>
<dbReference type="Gene3D" id="1.20.58.390">
    <property type="entry name" value="Neurotransmitter-gated ion-channel transmembrane domain"/>
    <property type="match status" value="1"/>
</dbReference>
<sequence>VDLEFLGAAKIYTLPHFPIPKNGWTLKKTGGVKNTKYYPCCKEPYPDITFNLTVTRRSTYLVVVYIYPVVIVAFVSPSMFLIPYHIPGKVLFGLLVLLVEVIQLMMINLVLPGHRVNTPIVVWVYLYNMAMTTVSLFFTLVTINLSAIGFCARPVPNFIRKFLLDNAIGRLCGVSEKSVNCGGFDNPLYMSSIVRTFETHGAGALWSTIVEHCGALKHMELEHCGAQPDWTDIVEHNLIGQMKQMTCNVTFNHLEFWFQRY</sequence>
<organism evidence="3 4">
    <name type="scientific">Owenia fusiformis</name>
    <name type="common">Polychaete worm</name>
    <dbReference type="NCBI Taxonomy" id="6347"/>
    <lineage>
        <taxon>Eukaryota</taxon>
        <taxon>Metazoa</taxon>
        <taxon>Spiralia</taxon>
        <taxon>Lophotrochozoa</taxon>
        <taxon>Annelida</taxon>
        <taxon>Polychaeta</taxon>
        <taxon>Sedentaria</taxon>
        <taxon>Canalipalpata</taxon>
        <taxon>Sabellida</taxon>
        <taxon>Oweniida</taxon>
        <taxon>Oweniidae</taxon>
        <taxon>Owenia</taxon>
    </lineage>
</organism>
<keyword evidence="2" id="KW-1133">Transmembrane helix</keyword>
<keyword evidence="4" id="KW-1185">Reference proteome</keyword>